<dbReference type="PROSITE" id="PS50853">
    <property type="entry name" value="FN3"/>
    <property type="match status" value="7"/>
</dbReference>
<evidence type="ECO:0000313" key="4">
    <source>
        <dbReference type="Proteomes" id="UP000553632"/>
    </source>
</evidence>
<evidence type="ECO:0000259" key="2">
    <source>
        <dbReference type="PROSITE" id="PS50853"/>
    </source>
</evidence>
<sequence>MYVRSMAVPTWKAYPECWPSTAQASCRVQGLRSNEGYSFNLRQVCSNHENSSPFSAPSEIVATPPLPAATPTRLEIRGRSVNSLSLGWLGSDLNDCYSPAWEVAARNESGPWGPVLGCDLASQQASCARECTARDLLPATQYEFRVRVVCYNVEANSTWSSPVVARTKPVPAPRPTMAVAEEGVTEVHVIWSRSTTGSCPASIDDEDGHLMWTVEARLVHDDTEAAGPWFTPSGCYSYRDLSCVATGLECDSLYEFRVRELCKDTEADSPWSARLEPARTQRGGSCVVRALPPSRVHATAINTTSIGITWQAALQTRSPDCTSLGYSIQMRSSNADAPWTPMGCGRDLLNVSTAASCVALGLLSNTYYSFRAAHVCLQATVSSSYTDWTDPPTMTLPVPAERPINVTAATLSPGSLLVTWARQRLEDCNLSEWLVEGKVYPSDEVAWVRPSGCMNLLQSCVRSCLATDLGSNQGYIFRVRALCHDTKADSEFSEPSRNSTVVQVRTIDSTGSYTTRRARIKPAHTLPIRASTPLAVTASLVANFTDSRVRVAWLPTEANDCEFLAWSVTTRSDANPQPYEITRSTDPFASDVTVDSLACATSYSFSVARLCSLLEADSEASAYSSPVTTTLGPECISKASAPVLVEAGPPTTEELVLLWDGGPRQCNSSFSTWLVALQTSSSSPLSIEPCAFPGDVIMRSSTSCILKDLLPDTSYRFRVREVCEDASESSPWSAPSDWVRTLPNLKTRWRLSLKRVGAIVTPLSSEVSAAELYTDHHCQQLVGSIVVAFSNPRDTAEYSFQQQYVEVRCIKLALRDWPSANSHFNAATDVDASLEYWDPTAGTGRLGAWSVAYLFRGIRSHGVFREGVLEGPTPPWAAPLGLPHFNTSATVECWTGWPCMLDMTKSSATLLHDGDRLIAVEDTDECTTLYRGGLRGAPGSGISRGASGGVFPFGDISADGAPVQPLVQGPGTYKLCWCDGRASADCSDIQQFKIEAGRFAILGPLQTHEFNTTVGTRPLCVTGVEGFGLQQGDLLAVVSSCGVAQGVRGIGSSRSVWQGISTPSVDGNAFCWDPLSVVAAVPGVYSLCWCSSRMACVDKGTPQFKALAGKIRVYGPYPDHDFGAVVRGARLSLTGITG</sequence>
<dbReference type="InterPro" id="IPR050964">
    <property type="entry name" value="Striated_Muscle_Regulatory"/>
</dbReference>
<dbReference type="AlphaFoldDB" id="A0A7J6QMD9"/>
<feature type="domain" description="Fibronectin type-III" evidence="2">
    <location>
        <begin position="402"/>
        <end position="504"/>
    </location>
</feature>
<feature type="domain" description="Fibronectin type-III" evidence="2">
    <location>
        <begin position="641"/>
        <end position="744"/>
    </location>
</feature>
<gene>
    <name evidence="3" type="ORF">FOZ63_028546</name>
</gene>
<dbReference type="SMART" id="SM00060">
    <property type="entry name" value="FN3"/>
    <property type="match status" value="6"/>
</dbReference>
<name>A0A7J6QMD9_PEROL</name>
<accession>A0A7J6QMD9</accession>
<dbReference type="SUPFAM" id="SSF49265">
    <property type="entry name" value="Fibronectin type III"/>
    <property type="match status" value="4"/>
</dbReference>
<feature type="domain" description="Fibronectin type-III" evidence="2">
    <location>
        <begin position="172"/>
        <end position="283"/>
    </location>
</feature>
<protein>
    <recommendedName>
        <fullName evidence="2">Fibronectin type-III domain-containing protein</fullName>
    </recommendedName>
</protein>
<dbReference type="PANTHER" id="PTHR13817:SF173">
    <property type="entry name" value="FRAZZLED"/>
    <property type="match status" value="1"/>
</dbReference>
<reference evidence="3 4" key="1">
    <citation type="submission" date="2020-04" db="EMBL/GenBank/DDBJ databases">
        <title>Perkinsus olseni comparative genomics.</title>
        <authorList>
            <person name="Bogema D.R."/>
        </authorList>
    </citation>
    <scope>NUCLEOTIDE SEQUENCE [LARGE SCALE GENOMIC DNA]</scope>
    <source>
        <strain evidence="3 4">ATCC PRA-207</strain>
    </source>
</reference>
<feature type="domain" description="Fibronectin type-III" evidence="2">
    <location>
        <begin position="1"/>
        <end position="66"/>
    </location>
</feature>
<feature type="domain" description="Fibronectin type-III" evidence="2">
    <location>
        <begin position="70"/>
        <end position="170"/>
    </location>
</feature>
<organism evidence="3 4">
    <name type="scientific">Perkinsus olseni</name>
    <name type="common">Perkinsus atlanticus</name>
    <dbReference type="NCBI Taxonomy" id="32597"/>
    <lineage>
        <taxon>Eukaryota</taxon>
        <taxon>Sar</taxon>
        <taxon>Alveolata</taxon>
        <taxon>Perkinsozoa</taxon>
        <taxon>Perkinsea</taxon>
        <taxon>Perkinsida</taxon>
        <taxon>Perkinsidae</taxon>
        <taxon>Perkinsus</taxon>
    </lineage>
</organism>
<feature type="domain" description="Fibronectin type-III" evidence="2">
    <location>
        <begin position="292"/>
        <end position="398"/>
    </location>
</feature>
<feature type="non-terminal residue" evidence="3">
    <location>
        <position position="1138"/>
    </location>
</feature>
<dbReference type="InterPro" id="IPR003961">
    <property type="entry name" value="FN3_dom"/>
</dbReference>
<evidence type="ECO:0000313" key="3">
    <source>
        <dbReference type="EMBL" id="KAF4709447.1"/>
    </source>
</evidence>
<dbReference type="Proteomes" id="UP000553632">
    <property type="component" value="Unassembled WGS sequence"/>
</dbReference>
<proteinExistence type="predicted"/>
<dbReference type="Gene3D" id="2.60.40.10">
    <property type="entry name" value="Immunoglobulins"/>
    <property type="match status" value="6"/>
</dbReference>
<keyword evidence="4" id="KW-1185">Reference proteome</keyword>
<evidence type="ECO:0000256" key="1">
    <source>
        <dbReference type="ARBA" id="ARBA00022737"/>
    </source>
</evidence>
<feature type="domain" description="Fibronectin type-III" evidence="2">
    <location>
        <begin position="532"/>
        <end position="634"/>
    </location>
</feature>
<dbReference type="InterPro" id="IPR013783">
    <property type="entry name" value="Ig-like_fold"/>
</dbReference>
<comment type="caution">
    <text evidence="3">The sequence shown here is derived from an EMBL/GenBank/DDBJ whole genome shotgun (WGS) entry which is preliminary data.</text>
</comment>
<dbReference type="PANTHER" id="PTHR13817">
    <property type="entry name" value="TITIN"/>
    <property type="match status" value="1"/>
</dbReference>
<dbReference type="EMBL" id="JABANO010031940">
    <property type="protein sequence ID" value="KAF4709447.1"/>
    <property type="molecule type" value="Genomic_DNA"/>
</dbReference>
<dbReference type="InterPro" id="IPR036116">
    <property type="entry name" value="FN3_sf"/>
</dbReference>
<keyword evidence="1" id="KW-0677">Repeat</keyword>
<dbReference type="Pfam" id="PF00041">
    <property type="entry name" value="fn3"/>
    <property type="match status" value="2"/>
</dbReference>
<dbReference type="CDD" id="cd00063">
    <property type="entry name" value="FN3"/>
    <property type="match status" value="4"/>
</dbReference>